<name>A0ACA9LAV4_9GLOM</name>
<protein>
    <submittedName>
        <fullName evidence="1">17150_t:CDS:1</fullName>
    </submittedName>
</protein>
<comment type="caution">
    <text evidence="1">The sequence shown here is derived from an EMBL/GenBank/DDBJ whole genome shotgun (WGS) entry which is preliminary data.</text>
</comment>
<keyword evidence="2" id="KW-1185">Reference proteome</keyword>
<evidence type="ECO:0000313" key="1">
    <source>
        <dbReference type="EMBL" id="CAG8516178.1"/>
    </source>
</evidence>
<proteinExistence type="predicted"/>
<accession>A0ACA9LAV4</accession>
<organism evidence="1 2">
    <name type="scientific">Cetraspora pellucida</name>
    <dbReference type="NCBI Taxonomy" id="1433469"/>
    <lineage>
        <taxon>Eukaryota</taxon>
        <taxon>Fungi</taxon>
        <taxon>Fungi incertae sedis</taxon>
        <taxon>Mucoromycota</taxon>
        <taxon>Glomeromycotina</taxon>
        <taxon>Glomeromycetes</taxon>
        <taxon>Diversisporales</taxon>
        <taxon>Gigasporaceae</taxon>
        <taxon>Cetraspora</taxon>
    </lineage>
</organism>
<reference evidence="1" key="1">
    <citation type="submission" date="2021-06" db="EMBL/GenBank/DDBJ databases">
        <authorList>
            <person name="Kallberg Y."/>
            <person name="Tangrot J."/>
            <person name="Rosling A."/>
        </authorList>
    </citation>
    <scope>NUCLEOTIDE SEQUENCE</scope>
    <source>
        <strain evidence="1">28 12/20/2015</strain>
    </source>
</reference>
<dbReference type="Proteomes" id="UP000789366">
    <property type="component" value="Unassembled WGS sequence"/>
</dbReference>
<gene>
    <name evidence="1" type="ORF">SPELUC_LOCUS3708</name>
</gene>
<evidence type="ECO:0000313" key="2">
    <source>
        <dbReference type="Proteomes" id="UP000789366"/>
    </source>
</evidence>
<dbReference type="EMBL" id="CAJVPW010002972">
    <property type="protein sequence ID" value="CAG8516178.1"/>
    <property type="molecule type" value="Genomic_DNA"/>
</dbReference>
<sequence>KKASRSNKDTNIIEPSEVYTTEIKIFRINETNNREVEIFWAYMVNYYYADKEWQKKLSLLSMMLNKETEPIKYENNDEENNNNISKKKDDTAPEEENNKWEL</sequence>
<feature type="non-terminal residue" evidence="1">
    <location>
        <position position="1"/>
    </location>
</feature>